<feature type="compositionally biased region" description="Low complexity" evidence="7">
    <location>
        <begin position="242"/>
        <end position="257"/>
    </location>
</feature>
<feature type="compositionally biased region" description="Low complexity" evidence="7">
    <location>
        <begin position="178"/>
        <end position="208"/>
    </location>
</feature>
<evidence type="ECO:0000256" key="2">
    <source>
        <dbReference type="ARBA" id="ARBA00007163"/>
    </source>
</evidence>
<dbReference type="EMBL" id="JAOPGA020001549">
    <property type="protein sequence ID" value="KAL0489340.1"/>
    <property type="molecule type" value="Genomic_DNA"/>
</dbReference>
<dbReference type="CDD" id="cd14704">
    <property type="entry name" value="bZIP_HY5-like"/>
    <property type="match status" value="1"/>
</dbReference>
<comment type="caution">
    <text evidence="9">The sequence shown here is derived from an EMBL/GenBank/DDBJ whole genome shotgun (WGS) entry which is preliminary data.</text>
</comment>
<dbReference type="Gene3D" id="1.20.5.170">
    <property type="match status" value="1"/>
</dbReference>
<dbReference type="Pfam" id="PF00170">
    <property type="entry name" value="bZIP_1"/>
    <property type="match status" value="1"/>
</dbReference>
<keyword evidence="5" id="KW-0804">Transcription</keyword>
<evidence type="ECO:0000313" key="10">
    <source>
        <dbReference type="Proteomes" id="UP001431209"/>
    </source>
</evidence>
<proteinExistence type="inferred from homology"/>
<dbReference type="GO" id="GO:0003700">
    <property type="term" value="F:DNA-binding transcription factor activity"/>
    <property type="evidence" value="ECO:0007669"/>
    <property type="project" value="InterPro"/>
</dbReference>
<comment type="similarity">
    <text evidence="2">Belongs to the bZIP family.</text>
</comment>
<dbReference type="PROSITE" id="PS50217">
    <property type="entry name" value="BZIP"/>
    <property type="match status" value="1"/>
</dbReference>
<dbReference type="SMART" id="SM00338">
    <property type="entry name" value="BRLZ"/>
    <property type="match status" value="1"/>
</dbReference>
<evidence type="ECO:0000256" key="1">
    <source>
        <dbReference type="ARBA" id="ARBA00004123"/>
    </source>
</evidence>
<dbReference type="PROSITE" id="PS00036">
    <property type="entry name" value="BZIP_BASIC"/>
    <property type="match status" value="1"/>
</dbReference>
<reference evidence="9 10" key="1">
    <citation type="submission" date="2024-03" db="EMBL/GenBank/DDBJ databases">
        <title>The Acrasis kona genome and developmental transcriptomes reveal deep origins of eukaryotic multicellular pathways.</title>
        <authorList>
            <person name="Sheikh S."/>
            <person name="Fu C.-J."/>
            <person name="Brown M.W."/>
            <person name="Baldauf S.L."/>
        </authorList>
    </citation>
    <scope>NUCLEOTIDE SEQUENCE [LARGE SCALE GENOMIC DNA]</scope>
    <source>
        <strain evidence="9 10">ATCC MYA-3509</strain>
    </source>
</reference>
<dbReference type="AlphaFoldDB" id="A0AAW2ZIM9"/>
<protein>
    <submittedName>
        <fullName evidence="9">Basic-leucine zipper transcription factor F</fullName>
    </submittedName>
</protein>
<evidence type="ECO:0000259" key="8">
    <source>
        <dbReference type="PROSITE" id="PS50217"/>
    </source>
</evidence>
<gene>
    <name evidence="9" type="ORF">AKO1_009223</name>
</gene>
<dbReference type="PANTHER" id="PTHR47416:SF8">
    <property type="entry name" value="BASIC-LEUCINE ZIPPER TRANSCRIPTION FACTOR E-RELATED"/>
    <property type="match status" value="1"/>
</dbReference>
<dbReference type="PANTHER" id="PTHR47416">
    <property type="entry name" value="BASIC-LEUCINE ZIPPER TRANSCRIPTION FACTOR F-RELATED"/>
    <property type="match status" value="1"/>
</dbReference>
<sequence length="599" mass="66343">MDISTPNSLSMDPFSKTLQGQSPATAFEFDFELFNNDDDILSSLTTYNKSQQQVKEESEFACLTDLASSSLPDSPESWISNSSNSDDDCEVEICEITPAPLKQQKKRDNVVPTRQGFKPATMDPYLGAQTMMMPNMMLPQTMMMTPQQLMFLQQGFPPLTPLIQHPMFVPVPTPTPTKQPVTTTATAQKTSHAATNNKRAPAPKAAATPSPPPPAPKAATKKRRNSSPPSEEQEQPQEDDNSSPVSSPSSSPTPDSNKPTKDKDFKRQRRLIKNRESAQASRERKKIYVQGLEKKVDDLSMTNTVLTNKVLSLEEENILLRERLLSMGCGDASVAGDVTLMNRADQDACAEPTLKKRRTKIPVPANQAPIIPSAPVMANNSTSEQQNPFTNGFWNAFASFSPPQQSQSGATWTGSSRKRVVLFVMLFCVAVFVMYPKQVGEDTSASEMDDDNDIQSYRISRTLKEFKNEENKFEGVKMIMEEFLRLNETCEGSMTQDDLMNVDIVPEGIVDKVTFSFDKNGKDIVLRIPVGSKNVEKVIESDALNKFLAVAGDVKIKKEPGLDAVVGTSKESNSYTREMERLSEKMLFEVCKAIGVTKE</sequence>
<dbReference type="Proteomes" id="UP001431209">
    <property type="component" value="Unassembled WGS sequence"/>
</dbReference>
<accession>A0AAW2ZIM9</accession>
<dbReference type="GO" id="GO:0003677">
    <property type="term" value="F:DNA binding"/>
    <property type="evidence" value="ECO:0007669"/>
    <property type="project" value="UniProtKB-KW"/>
</dbReference>
<feature type="compositionally biased region" description="Acidic residues" evidence="7">
    <location>
        <begin position="231"/>
        <end position="241"/>
    </location>
</feature>
<keyword evidence="3" id="KW-0805">Transcription regulation</keyword>
<organism evidence="9 10">
    <name type="scientific">Acrasis kona</name>
    <dbReference type="NCBI Taxonomy" id="1008807"/>
    <lineage>
        <taxon>Eukaryota</taxon>
        <taxon>Discoba</taxon>
        <taxon>Heterolobosea</taxon>
        <taxon>Tetramitia</taxon>
        <taxon>Eutetramitia</taxon>
        <taxon>Acrasidae</taxon>
        <taxon>Acrasis</taxon>
    </lineage>
</organism>
<feature type="region of interest" description="Disordered" evidence="7">
    <location>
        <begin position="167"/>
        <end position="284"/>
    </location>
</feature>
<evidence type="ECO:0000256" key="7">
    <source>
        <dbReference type="SAM" id="MobiDB-lite"/>
    </source>
</evidence>
<dbReference type="InterPro" id="IPR004827">
    <property type="entry name" value="bZIP"/>
</dbReference>
<evidence type="ECO:0000256" key="6">
    <source>
        <dbReference type="ARBA" id="ARBA00023242"/>
    </source>
</evidence>
<name>A0AAW2ZIM9_9EUKA</name>
<keyword evidence="6" id="KW-0539">Nucleus</keyword>
<evidence type="ECO:0000256" key="3">
    <source>
        <dbReference type="ARBA" id="ARBA00023015"/>
    </source>
</evidence>
<feature type="domain" description="BZIP" evidence="8">
    <location>
        <begin position="264"/>
        <end position="327"/>
    </location>
</feature>
<dbReference type="InterPro" id="IPR046347">
    <property type="entry name" value="bZIP_sf"/>
</dbReference>
<keyword evidence="10" id="KW-1185">Reference proteome</keyword>
<comment type="subcellular location">
    <subcellularLocation>
        <location evidence="1">Nucleus</location>
    </subcellularLocation>
</comment>
<evidence type="ECO:0000313" key="9">
    <source>
        <dbReference type="EMBL" id="KAL0489340.1"/>
    </source>
</evidence>
<dbReference type="SUPFAM" id="SSF57959">
    <property type="entry name" value="Leucine zipper domain"/>
    <property type="match status" value="1"/>
</dbReference>
<evidence type="ECO:0000256" key="4">
    <source>
        <dbReference type="ARBA" id="ARBA00023125"/>
    </source>
</evidence>
<keyword evidence="4" id="KW-0238">DNA-binding</keyword>
<evidence type="ECO:0000256" key="5">
    <source>
        <dbReference type="ARBA" id="ARBA00023163"/>
    </source>
</evidence>
<dbReference type="GO" id="GO:0005634">
    <property type="term" value="C:nucleus"/>
    <property type="evidence" value="ECO:0007669"/>
    <property type="project" value="UniProtKB-SubCell"/>
</dbReference>